<name>A0A383W5Y8_TETOB</name>
<accession>A0A383W5Y8</accession>
<feature type="coiled-coil region" evidence="1">
    <location>
        <begin position="365"/>
        <end position="406"/>
    </location>
</feature>
<reference evidence="4 5" key="1">
    <citation type="submission" date="2016-10" db="EMBL/GenBank/DDBJ databases">
        <authorList>
            <person name="Cai Z."/>
        </authorList>
    </citation>
    <scope>NUCLEOTIDE SEQUENCE [LARGE SCALE GENOMIC DNA]</scope>
</reference>
<feature type="compositionally biased region" description="Low complexity" evidence="2">
    <location>
        <begin position="91"/>
        <end position="106"/>
    </location>
</feature>
<feature type="region of interest" description="Disordered" evidence="2">
    <location>
        <begin position="120"/>
        <end position="147"/>
    </location>
</feature>
<evidence type="ECO:0000313" key="4">
    <source>
        <dbReference type="EMBL" id="SZX72861.1"/>
    </source>
</evidence>
<proteinExistence type="predicted"/>
<evidence type="ECO:0000256" key="3">
    <source>
        <dbReference type="SAM" id="Phobius"/>
    </source>
</evidence>
<dbReference type="EMBL" id="FNXT01001168">
    <property type="protein sequence ID" value="SZX72861.1"/>
    <property type="molecule type" value="Genomic_DNA"/>
</dbReference>
<keyword evidence="3" id="KW-1133">Transmembrane helix</keyword>
<organism evidence="4 5">
    <name type="scientific">Tetradesmus obliquus</name>
    <name type="common">Green alga</name>
    <name type="synonym">Acutodesmus obliquus</name>
    <dbReference type="NCBI Taxonomy" id="3088"/>
    <lineage>
        <taxon>Eukaryota</taxon>
        <taxon>Viridiplantae</taxon>
        <taxon>Chlorophyta</taxon>
        <taxon>core chlorophytes</taxon>
        <taxon>Chlorophyceae</taxon>
        <taxon>CS clade</taxon>
        <taxon>Sphaeropleales</taxon>
        <taxon>Scenedesmaceae</taxon>
        <taxon>Tetradesmus</taxon>
    </lineage>
</organism>
<evidence type="ECO:0000256" key="2">
    <source>
        <dbReference type="SAM" id="MobiDB-lite"/>
    </source>
</evidence>
<dbReference type="AlphaFoldDB" id="A0A383W5Y8"/>
<evidence type="ECO:0000313" key="5">
    <source>
        <dbReference type="Proteomes" id="UP000256970"/>
    </source>
</evidence>
<feature type="region of interest" description="Disordered" evidence="2">
    <location>
        <begin position="91"/>
        <end position="110"/>
    </location>
</feature>
<dbReference type="Proteomes" id="UP000256970">
    <property type="component" value="Unassembled WGS sequence"/>
</dbReference>
<keyword evidence="1" id="KW-0175">Coiled coil</keyword>
<feature type="compositionally biased region" description="Polar residues" evidence="2">
    <location>
        <begin position="120"/>
        <end position="143"/>
    </location>
</feature>
<feature type="coiled-coil region" evidence="1">
    <location>
        <begin position="181"/>
        <end position="229"/>
    </location>
</feature>
<keyword evidence="3" id="KW-0472">Membrane</keyword>
<feature type="transmembrane region" description="Helical" evidence="3">
    <location>
        <begin position="153"/>
        <end position="174"/>
    </location>
</feature>
<protein>
    <submittedName>
        <fullName evidence="4">Uncharacterized protein</fullName>
    </submittedName>
</protein>
<sequence length="429" mass="45242">MTESWTPVGWGAVNPDLNRVPGAYEAQQVREDEDDDASSSMQPSPAGAAVPQDVIQAFLQTHQQQLDAHQLASASSIDSLDGNAVAAALRSTSSSIQQQQQPSKQQLPAAPDIASRLPQTSLTASRSQQAPAGAKRSSSNNTNRPRKPLLRRLLRALMITGASAGLLAAGAWAGSAAYKHYMAQLDDRDQLARRVAELKKQEEKLVLRCTAVEQDRAGLQEQLAQASAAAAEGDAARGRLKSELKQAIADRDEAVRLNLKLQGKLTALEDSHAALSANYKEAQAALEQSRGEAARLGKEAGQLAAAAERLEDSSTVVCVSGGAAGQGSWAAGSSGGAVGGQVRLACVVMDRGFVFGLGIWLGKEAGQLAAAAERLEDRCADLESVKGELQQQVAALTAKARQQRQQAYASSSNLPLAWLQWLQRTAAAL</sequence>
<keyword evidence="3" id="KW-0812">Transmembrane</keyword>
<feature type="coiled-coil region" evidence="1">
    <location>
        <begin position="265"/>
        <end position="299"/>
    </location>
</feature>
<evidence type="ECO:0000256" key="1">
    <source>
        <dbReference type="SAM" id="Coils"/>
    </source>
</evidence>
<feature type="region of interest" description="Disordered" evidence="2">
    <location>
        <begin position="1"/>
        <end position="53"/>
    </location>
</feature>
<keyword evidence="5" id="KW-1185">Reference proteome</keyword>
<gene>
    <name evidence="4" type="ORF">BQ4739_LOCUS13000</name>
</gene>